<dbReference type="PANTHER" id="PTHR42734">
    <property type="entry name" value="METAL TRANSPORT SYSTEM ATP-BINDING PROTEIN TM_0124-RELATED"/>
    <property type="match status" value="1"/>
</dbReference>
<evidence type="ECO:0000313" key="7">
    <source>
        <dbReference type="EMBL" id="TCV02895.1"/>
    </source>
</evidence>
<organism evidence="7 8">
    <name type="scientific">Paracandidimonas soli</name>
    <dbReference type="NCBI Taxonomy" id="1917182"/>
    <lineage>
        <taxon>Bacteria</taxon>
        <taxon>Pseudomonadati</taxon>
        <taxon>Pseudomonadota</taxon>
        <taxon>Betaproteobacteria</taxon>
        <taxon>Burkholderiales</taxon>
        <taxon>Alcaligenaceae</taxon>
        <taxon>Paracandidimonas</taxon>
    </lineage>
</organism>
<evidence type="ECO:0000256" key="4">
    <source>
        <dbReference type="ARBA" id="ARBA00022741"/>
    </source>
</evidence>
<dbReference type="AlphaFoldDB" id="A0A4R3VIU2"/>
<comment type="caution">
    <text evidence="7">The sequence shown here is derived from an EMBL/GenBank/DDBJ whole genome shotgun (WGS) entry which is preliminary data.</text>
</comment>
<dbReference type="GO" id="GO:0005524">
    <property type="term" value="F:ATP binding"/>
    <property type="evidence" value="ECO:0007669"/>
    <property type="project" value="UniProtKB-KW"/>
</dbReference>
<reference evidence="7 8" key="1">
    <citation type="submission" date="2019-03" db="EMBL/GenBank/DDBJ databases">
        <title>Genomic Encyclopedia of Type Strains, Phase IV (KMG-IV): sequencing the most valuable type-strain genomes for metagenomic binning, comparative biology and taxonomic classification.</title>
        <authorList>
            <person name="Goeker M."/>
        </authorList>
    </citation>
    <scope>NUCLEOTIDE SEQUENCE [LARGE SCALE GENOMIC DNA]</scope>
    <source>
        <strain evidence="7 8">DSM 100048</strain>
    </source>
</reference>
<evidence type="ECO:0000256" key="5">
    <source>
        <dbReference type="ARBA" id="ARBA00022840"/>
    </source>
</evidence>
<keyword evidence="4" id="KW-0547">Nucleotide-binding</keyword>
<dbReference type="PROSITE" id="PS00211">
    <property type="entry name" value="ABC_TRANSPORTER_1"/>
    <property type="match status" value="1"/>
</dbReference>
<evidence type="ECO:0000313" key="8">
    <source>
        <dbReference type="Proteomes" id="UP000294692"/>
    </source>
</evidence>
<dbReference type="PROSITE" id="PS50893">
    <property type="entry name" value="ABC_TRANSPORTER_2"/>
    <property type="match status" value="1"/>
</dbReference>
<dbReference type="Proteomes" id="UP000294692">
    <property type="component" value="Unassembled WGS sequence"/>
</dbReference>
<dbReference type="SMART" id="SM00382">
    <property type="entry name" value="AAA"/>
    <property type="match status" value="1"/>
</dbReference>
<dbReference type="InterPro" id="IPR050153">
    <property type="entry name" value="Metal_Ion_Import_ABC"/>
</dbReference>
<evidence type="ECO:0000256" key="3">
    <source>
        <dbReference type="ARBA" id="ARBA00022475"/>
    </source>
</evidence>
<evidence type="ECO:0000259" key="6">
    <source>
        <dbReference type="PROSITE" id="PS50893"/>
    </source>
</evidence>
<dbReference type="Gene3D" id="3.40.50.300">
    <property type="entry name" value="P-loop containing nucleotide triphosphate hydrolases"/>
    <property type="match status" value="1"/>
</dbReference>
<dbReference type="RefSeq" id="WP_132472846.1">
    <property type="nucleotide sequence ID" value="NZ_JBHRVM010000001.1"/>
</dbReference>
<keyword evidence="5 7" id="KW-0067">ATP-binding</keyword>
<dbReference type="InterPro" id="IPR003439">
    <property type="entry name" value="ABC_transporter-like_ATP-bd"/>
</dbReference>
<accession>A0A4R3VIU2</accession>
<dbReference type="Pfam" id="PF00005">
    <property type="entry name" value="ABC_tran"/>
    <property type="match status" value="1"/>
</dbReference>
<feature type="domain" description="ABC transporter" evidence="6">
    <location>
        <begin position="6"/>
        <end position="234"/>
    </location>
</feature>
<keyword evidence="8" id="KW-1185">Reference proteome</keyword>
<keyword evidence="3" id="KW-1003">Cell membrane</keyword>
<evidence type="ECO:0000256" key="1">
    <source>
        <dbReference type="ARBA" id="ARBA00005417"/>
    </source>
</evidence>
<name>A0A4R3VIU2_9BURK</name>
<dbReference type="GO" id="GO:0016887">
    <property type="term" value="F:ATP hydrolysis activity"/>
    <property type="evidence" value="ECO:0007669"/>
    <property type="project" value="InterPro"/>
</dbReference>
<sequence length="238" mass="25687">MTHAVIELDQVSLGWRGRVAVRDVSGRFAPGSLTAIVGPNGAGKSTLIKGVMGLIAPLRGYIRLAPHLRNSVACLPQVGDLDRSFPISVYDLVGMGGWSRTGAWRGLDDSEHARIEQALEAVGLADFSRRGIGTLSGGQLQRALFARLLMSDADILLLDEPFAAVDQATTEELMQLLCRLNEQGRTIAVVLHDLELARQYFPQTLLLAGQAVAWGETANVLTPENLHLARHLCAGDFL</sequence>
<dbReference type="InterPro" id="IPR027417">
    <property type="entry name" value="P-loop_NTPase"/>
</dbReference>
<dbReference type="InterPro" id="IPR003593">
    <property type="entry name" value="AAA+_ATPase"/>
</dbReference>
<keyword evidence="2" id="KW-0813">Transport</keyword>
<proteinExistence type="inferred from homology"/>
<protein>
    <submittedName>
        <fullName evidence="7">Zinc/manganese transport system ATP-binding protein</fullName>
    </submittedName>
</protein>
<dbReference type="PANTHER" id="PTHR42734:SF5">
    <property type="entry name" value="IRON TRANSPORT SYSTEM ATP-BINDING PROTEIN HI_0361-RELATED"/>
    <property type="match status" value="1"/>
</dbReference>
<dbReference type="EMBL" id="SMBX01000001">
    <property type="protein sequence ID" value="TCV02895.1"/>
    <property type="molecule type" value="Genomic_DNA"/>
</dbReference>
<comment type="similarity">
    <text evidence="1">Belongs to the ABC transporter superfamily.</text>
</comment>
<dbReference type="SUPFAM" id="SSF52540">
    <property type="entry name" value="P-loop containing nucleoside triphosphate hydrolases"/>
    <property type="match status" value="1"/>
</dbReference>
<gene>
    <name evidence="7" type="ORF">EV686_101353</name>
</gene>
<dbReference type="InterPro" id="IPR017871">
    <property type="entry name" value="ABC_transporter-like_CS"/>
</dbReference>
<evidence type="ECO:0000256" key="2">
    <source>
        <dbReference type="ARBA" id="ARBA00022448"/>
    </source>
</evidence>
<dbReference type="CDD" id="cd03235">
    <property type="entry name" value="ABC_Metallic_Cations"/>
    <property type="match status" value="1"/>
</dbReference>
<keyword evidence="3" id="KW-0472">Membrane</keyword>
<dbReference type="OrthoDB" id="9806726at2"/>